<organism evidence="1 2">
    <name type="scientific">Rhododendron griersonianum</name>
    <dbReference type="NCBI Taxonomy" id="479676"/>
    <lineage>
        <taxon>Eukaryota</taxon>
        <taxon>Viridiplantae</taxon>
        <taxon>Streptophyta</taxon>
        <taxon>Embryophyta</taxon>
        <taxon>Tracheophyta</taxon>
        <taxon>Spermatophyta</taxon>
        <taxon>Magnoliopsida</taxon>
        <taxon>eudicotyledons</taxon>
        <taxon>Gunneridae</taxon>
        <taxon>Pentapetalae</taxon>
        <taxon>asterids</taxon>
        <taxon>Ericales</taxon>
        <taxon>Ericaceae</taxon>
        <taxon>Ericoideae</taxon>
        <taxon>Rhodoreae</taxon>
        <taxon>Rhododendron</taxon>
    </lineage>
</organism>
<protein>
    <submittedName>
        <fullName evidence="1">Uncharacterized protein</fullName>
    </submittedName>
</protein>
<accession>A0AAV6KQY3</accession>
<dbReference type="AlphaFoldDB" id="A0AAV6KQY3"/>
<dbReference type="EMBL" id="JACTNZ010000004">
    <property type="protein sequence ID" value="KAG5554478.1"/>
    <property type="molecule type" value="Genomic_DNA"/>
</dbReference>
<comment type="caution">
    <text evidence="1">The sequence shown here is derived from an EMBL/GenBank/DDBJ whole genome shotgun (WGS) entry which is preliminary data.</text>
</comment>
<reference evidence="1" key="1">
    <citation type="submission" date="2020-08" db="EMBL/GenBank/DDBJ databases">
        <title>Plant Genome Project.</title>
        <authorList>
            <person name="Zhang R.-G."/>
        </authorList>
    </citation>
    <scope>NUCLEOTIDE SEQUENCE</scope>
    <source>
        <strain evidence="1">WSP0</strain>
        <tissue evidence="1">Leaf</tissue>
    </source>
</reference>
<name>A0AAV6KQY3_9ERIC</name>
<sequence length="119" mass="13270">MLKLWGTAEAKTLRALRKKKKSVGHQFEDVKQKSVHLPSSESEVEKELGVDVDVYVQYLMIQGLRARSFKVPVGTRTGASLCGCEGFVPYAMNANISHLKDHSNGLSSRLLIYRCYDGP</sequence>
<dbReference type="Proteomes" id="UP000823749">
    <property type="component" value="Chromosome 4"/>
</dbReference>
<gene>
    <name evidence="1" type="ORF">RHGRI_012124</name>
</gene>
<evidence type="ECO:0000313" key="1">
    <source>
        <dbReference type="EMBL" id="KAG5554478.1"/>
    </source>
</evidence>
<proteinExistence type="predicted"/>
<evidence type="ECO:0000313" key="2">
    <source>
        <dbReference type="Proteomes" id="UP000823749"/>
    </source>
</evidence>
<keyword evidence="2" id="KW-1185">Reference proteome</keyword>